<dbReference type="Proteomes" id="UP001375240">
    <property type="component" value="Unassembled WGS sequence"/>
</dbReference>
<proteinExistence type="inferred from homology"/>
<evidence type="ECO:0000256" key="5">
    <source>
        <dbReference type="ARBA" id="ARBA00022927"/>
    </source>
</evidence>
<dbReference type="GO" id="GO:0000139">
    <property type="term" value="C:Golgi membrane"/>
    <property type="evidence" value="ECO:0007669"/>
    <property type="project" value="UniProtKB-SubCell"/>
</dbReference>
<dbReference type="PANTHER" id="PTHR31658">
    <property type="entry name" value="CONSERVED OLIGOMERIC GOLGI COMPLEX SUBUNIT 1"/>
    <property type="match status" value="1"/>
</dbReference>
<evidence type="ECO:0000256" key="4">
    <source>
        <dbReference type="ARBA" id="ARBA00022448"/>
    </source>
</evidence>
<evidence type="ECO:0000313" key="10">
    <source>
        <dbReference type="Proteomes" id="UP001375240"/>
    </source>
</evidence>
<dbReference type="InterPro" id="IPR033370">
    <property type="entry name" value="COG1"/>
</dbReference>
<feature type="compositionally biased region" description="Basic and acidic residues" evidence="8">
    <location>
        <begin position="692"/>
        <end position="747"/>
    </location>
</feature>
<evidence type="ECO:0000313" key="9">
    <source>
        <dbReference type="EMBL" id="KAK6349747.1"/>
    </source>
</evidence>
<comment type="subcellular location">
    <subcellularLocation>
        <location evidence="1">Golgi apparatus membrane</location>
        <topology evidence="1">Peripheral membrane protein</topology>
    </subcellularLocation>
</comment>
<feature type="compositionally biased region" description="Acidic residues" evidence="8">
    <location>
        <begin position="479"/>
        <end position="493"/>
    </location>
</feature>
<dbReference type="AlphaFoldDB" id="A0AAV9UYX3"/>
<gene>
    <name evidence="9" type="ORF">TWF696_006026</name>
</gene>
<sequence length="851" mass="95615">MAAIDPLKLEKWEDAFQQPVASVRVMEKQLRVALQEKKEGLRALVGESYRDLLKTAERIIEMNDSIQAVELHLSQASKQCNYGSLQKKAANAVSMKEREDNRDRQNRVTAAELAVLANCPAAISRILSGEKSPLLAAKLYILARLLRRSVSEKIKSPFLTSLERQLSNLRVTILRDIEHELCLLNTETATILQCLGAYSLITSSSASDTFMHFQALRLNAVTSLLDQDAVSADTILEAIRYVNENLRLSTQLFPRRLSDTLASLKIRPLFQEPALNEMMELNMTVHGHWISESIRKYTPWLKADDLTTAICKSEIASKLGTALRAIFDGLEKAVKVVTKVDVLVRIRHDILVASRVVMGKTSNLESEDLGHSLVKIREIVNTRIREVLNRDIDAIGGLGQDLAKLTSETSTTRSREPVSWSSMLSSFENAKGGRNLGAMVRAVSYSDKSGLRAIRLKHSKWIANIASNYGHIKKMNEEKDWDPDNDDDDDAIDAPESLKDMNDADTQALLSTYVEGLLEGYRSLETSLSTLVEDIRQPGDDPDAPQPIESACVIIRFIYIIRGSSPQYHSADILDLSWFGTQARVKIYELLSKGVSRKALRSFTKDLSRRRWASDVSFNSLWEGSPRLPIQPSPLVFRFLRTLTQSMNEIGVDVWTRDAADALKNSVAKSIWEGLDDSLTSAEKQANGILKPADKDQKQSSEEKSGENGEEKSEENGEEKSEENGEDKGEEKNEEKDGEKDGNRGEDEKNEEEEDQSKEEAAPLNPLNREQILQTYFDTAYLDNALRTVASRNIRGDDKSKEENPATAVSWEFVERMQDKVTIDPDERARMSRSAEDYWRRTSLLFGVLDI</sequence>
<evidence type="ECO:0000256" key="6">
    <source>
        <dbReference type="ARBA" id="ARBA00023034"/>
    </source>
</evidence>
<keyword evidence="4" id="KW-0813">Transport</keyword>
<comment type="caution">
    <text evidence="9">The sequence shown here is derived from an EMBL/GenBank/DDBJ whole genome shotgun (WGS) entry which is preliminary data.</text>
</comment>
<feature type="region of interest" description="Disordered" evidence="8">
    <location>
        <begin position="476"/>
        <end position="497"/>
    </location>
</feature>
<dbReference type="GO" id="GO:0017119">
    <property type="term" value="C:Golgi transport complex"/>
    <property type="evidence" value="ECO:0007669"/>
    <property type="project" value="InterPro"/>
</dbReference>
<accession>A0AAV9UYX3</accession>
<feature type="region of interest" description="Disordered" evidence="8">
    <location>
        <begin position="688"/>
        <end position="769"/>
    </location>
</feature>
<keyword evidence="5" id="KW-0653">Protein transport</keyword>
<organism evidence="9 10">
    <name type="scientific">Orbilia brochopaga</name>
    <dbReference type="NCBI Taxonomy" id="3140254"/>
    <lineage>
        <taxon>Eukaryota</taxon>
        <taxon>Fungi</taxon>
        <taxon>Dikarya</taxon>
        <taxon>Ascomycota</taxon>
        <taxon>Pezizomycotina</taxon>
        <taxon>Orbiliomycetes</taxon>
        <taxon>Orbiliales</taxon>
        <taxon>Orbiliaceae</taxon>
        <taxon>Orbilia</taxon>
    </lineage>
</organism>
<keyword evidence="10" id="KW-1185">Reference proteome</keyword>
<name>A0AAV9UYX3_9PEZI</name>
<evidence type="ECO:0000256" key="3">
    <source>
        <dbReference type="ARBA" id="ARBA00020978"/>
    </source>
</evidence>
<dbReference type="Pfam" id="PF08700">
    <property type="entry name" value="VPS51_Exo84_N"/>
    <property type="match status" value="1"/>
</dbReference>
<dbReference type="GO" id="GO:0006891">
    <property type="term" value="P:intra-Golgi vesicle-mediated transport"/>
    <property type="evidence" value="ECO:0007669"/>
    <property type="project" value="InterPro"/>
</dbReference>
<feature type="compositionally biased region" description="Acidic residues" evidence="8">
    <location>
        <begin position="748"/>
        <end position="757"/>
    </location>
</feature>
<evidence type="ECO:0000256" key="7">
    <source>
        <dbReference type="ARBA" id="ARBA00023136"/>
    </source>
</evidence>
<reference evidence="9 10" key="1">
    <citation type="submission" date="2019-10" db="EMBL/GenBank/DDBJ databases">
        <authorList>
            <person name="Palmer J.M."/>
        </authorList>
    </citation>
    <scope>NUCLEOTIDE SEQUENCE [LARGE SCALE GENOMIC DNA]</scope>
    <source>
        <strain evidence="9 10">TWF696</strain>
    </source>
</reference>
<dbReference type="GO" id="GO:0015031">
    <property type="term" value="P:protein transport"/>
    <property type="evidence" value="ECO:0007669"/>
    <property type="project" value="UniProtKB-KW"/>
</dbReference>
<dbReference type="EMBL" id="JAVHNQ010000004">
    <property type="protein sequence ID" value="KAK6349747.1"/>
    <property type="molecule type" value="Genomic_DNA"/>
</dbReference>
<keyword evidence="6" id="KW-0333">Golgi apparatus</keyword>
<keyword evidence="7" id="KW-0472">Membrane</keyword>
<evidence type="ECO:0000256" key="8">
    <source>
        <dbReference type="SAM" id="MobiDB-lite"/>
    </source>
</evidence>
<dbReference type="PANTHER" id="PTHR31658:SF0">
    <property type="entry name" value="CONSERVED OLIGOMERIC GOLGI COMPLEX SUBUNIT 1"/>
    <property type="match status" value="1"/>
</dbReference>
<evidence type="ECO:0000256" key="2">
    <source>
        <dbReference type="ARBA" id="ARBA00006653"/>
    </source>
</evidence>
<comment type="similarity">
    <text evidence="2">Belongs to the COG1 family.</text>
</comment>
<evidence type="ECO:0000256" key="1">
    <source>
        <dbReference type="ARBA" id="ARBA00004395"/>
    </source>
</evidence>
<protein>
    <recommendedName>
        <fullName evidence="3">Conserved oligomeric Golgi complex subunit 1</fullName>
    </recommendedName>
</protein>